<keyword evidence="1" id="KW-0472">Membrane</keyword>
<dbReference type="Proteomes" id="UP000184016">
    <property type="component" value="Unassembled WGS sequence"/>
</dbReference>
<keyword evidence="1" id="KW-1133">Transmembrane helix</keyword>
<dbReference type="STRING" id="1830138.SAMN05443507_13712"/>
<dbReference type="RefSeq" id="WP_278247889.1">
    <property type="nucleotide sequence ID" value="NZ_FRAF01000037.1"/>
</dbReference>
<feature type="transmembrane region" description="Helical" evidence="1">
    <location>
        <begin position="21"/>
        <end position="40"/>
    </location>
</feature>
<reference evidence="3" key="1">
    <citation type="submission" date="2016-11" db="EMBL/GenBank/DDBJ databases">
        <authorList>
            <person name="Varghese N."/>
            <person name="Submissions S."/>
        </authorList>
    </citation>
    <scope>NUCLEOTIDE SEQUENCE [LARGE SCALE GENOMIC DNA]</scope>
    <source>
        <strain evidence="3">USBA-503</strain>
    </source>
</reference>
<keyword evidence="3" id="KW-1185">Reference proteome</keyword>
<sequence length="43" mass="4837">MIRLRQPDDEESKRIPDWLKVLVLTLSAILGGMAGVFLHGRGF</sequence>
<organism evidence="2 3">
    <name type="scientific">Alicyclobacillus tolerans</name>
    <dbReference type="NCBI Taxonomy" id="90970"/>
    <lineage>
        <taxon>Bacteria</taxon>
        <taxon>Bacillati</taxon>
        <taxon>Bacillota</taxon>
        <taxon>Bacilli</taxon>
        <taxon>Bacillales</taxon>
        <taxon>Alicyclobacillaceae</taxon>
        <taxon>Alicyclobacillus</taxon>
    </lineage>
</organism>
<evidence type="ECO:0000256" key="1">
    <source>
        <dbReference type="SAM" id="Phobius"/>
    </source>
</evidence>
<evidence type="ECO:0000313" key="2">
    <source>
        <dbReference type="EMBL" id="SHL09196.1"/>
    </source>
</evidence>
<dbReference type="EMBL" id="FRAF01000037">
    <property type="protein sequence ID" value="SHL09196.1"/>
    <property type="molecule type" value="Genomic_DNA"/>
</dbReference>
<protein>
    <submittedName>
        <fullName evidence="2">Uncharacterized protein</fullName>
    </submittedName>
</protein>
<accession>A0A1M6XTE6</accession>
<proteinExistence type="predicted"/>
<name>A0A1M6XTE6_9BACL</name>
<evidence type="ECO:0000313" key="3">
    <source>
        <dbReference type="Proteomes" id="UP000184016"/>
    </source>
</evidence>
<keyword evidence="1" id="KW-0812">Transmembrane</keyword>
<gene>
    <name evidence="2" type="ORF">SAMN05443507_13712</name>
</gene>
<dbReference type="AlphaFoldDB" id="A0A1M6XTE6"/>